<dbReference type="InterPro" id="IPR007111">
    <property type="entry name" value="NACHT_NTPase"/>
</dbReference>
<evidence type="ECO:0000256" key="1">
    <source>
        <dbReference type="ARBA" id="ARBA00022737"/>
    </source>
</evidence>
<name>A0A8H6FE19_9LECA</name>
<keyword evidence="4" id="KW-1185">Reference proteome</keyword>
<organism evidence="3 4">
    <name type="scientific">Letharia lupina</name>
    <dbReference type="NCBI Taxonomy" id="560253"/>
    <lineage>
        <taxon>Eukaryota</taxon>
        <taxon>Fungi</taxon>
        <taxon>Dikarya</taxon>
        <taxon>Ascomycota</taxon>
        <taxon>Pezizomycotina</taxon>
        <taxon>Lecanoromycetes</taxon>
        <taxon>OSLEUM clade</taxon>
        <taxon>Lecanoromycetidae</taxon>
        <taxon>Lecanorales</taxon>
        <taxon>Lecanorineae</taxon>
        <taxon>Parmeliaceae</taxon>
        <taxon>Letharia</taxon>
    </lineage>
</organism>
<dbReference type="EMBL" id="JACCJB010000008">
    <property type="protein sequence ID" value="KAF6225052.1"/>
    <property type="molecule type" value="Genomic_DNA"/>
</dbReference>
<keyword evidence="1" id="KW-0677">Repeat</keyword>
<dbReference type="Gene3D" id="3.40.50.300">
    <property type="entry name" value="P-loop containing nucleotide triphosphate hydrolases"/>
    <property type="match status" value="1"/>
</dbReference>
<dbReference type="RefSeq" id="XP_037153919.1">
    <property type="nucleotide sequence ID" value="XM_037301102.1"/>
</dbReference>
<dbReference type="GeneID" id="59338639"/>
<evidence type="ECO:0000313" key="3">
    <source>
        <dbReference type="EMBL" id="KAF6225052.1"/>
    </source>
</evidence>
<dbReference type="InterPro" id="IPR056125">
    <property type="entry name" value="DUF7708"/>
</dbReference>
<dbReference type="InterPro" id="IPR056884">
    <property type="entry name" value="NPHP3-like_N"/>
</dbReference>
<feature type="domain" description="NACHT" evidence="2">
    <location>
        <begin position="281"/>
        <end position="419"/>
    </location>
</feature>
<dbReference type="Pfam" id="PF24883">
    <property type="entry name" value="NPHP3_N"/>
    <property type="match status" value="1"/>
</dbReference>
<dbReference type="PROSITE" id="PS50837">
    <property type="entry name" value="NACHT"/>
    <property type="match status" value="1"/>
</dbReference>
<dbReference type="SUPFAM" id="SSF52540">
    <property type="entry name" value="P-loop containing nucleoside triphosphate hydrolases"/>
    <property type="match status" value="1"/>
</dbReference>
<sequence length="1302" mass="148660">MASASTITPPVAFNTAFERLKEIVSKDDARSFNSTRMEDVWTTARDIERHLESRRSLRGFHRIQPFLAGIEQYSKVVEVLCQGTPYLPYIWIAQDHISALEKLIDAYAMIGEAMPRFDRLSTAFRDDPEFQQVMGHFYGDILEFHRRAYMFFRRRSWKSVFDPLWRSFNLRFNGILESLRKHRDLIDQEANAINIAEAKTWRTMQLDQIRQWRAERAHDIDRTERERLASQTREAVAWFGASEDQEDYYTKYSRSCNGTDGHWALENPIVVSWLDQNRDNSVLWLNGKPGAGKSVICSKLIEHIQEKMKTVAIFYFFTHNQTFRNHATEVLRSFATQLLAASTGLAPYILETFANNGQRATKKSLAIILEKMIASLQNIRIVVDGLDECPQDEQDEVIEDLLRIRGPVPGACKVLLSSRKHRTISRLLQSKPTVRLDDNAENVNATIASFVQPRLQYLRNKFGSNIIDELGRQLLAKANGMFLWVKLIMFTLEDLHFESDVREAIETLPEDLEAVYKRIFPRICGDGRTPNQRTTIRILQWLLVAQRPLKRYELESGIVLDERVSQITTATRPRGDVLSLCHPLLDTEDDLGGPISFIHFTAQDLDMFDPRVSDDKMRSDIAQGFHDLHLYANDHWLDHLRELVDSSAGSRLGEPNLIALHQALERLTVMHNELAATKRWMIRDENHLSHSPTEDIWHPLQISPAARTLLDRTLVYRKDTSVNDGLTAGSHPDSHTHPDPTLFSMIRRRYQTVVEEILESEHVANTSLYDFKVRHSSGTFLCRYCKCPRAAQGFNTPELRQKHEESHAPRFQCADAACGFFGFTFNTRAAMKRHVAQYHDEENTASVPDCLTKRPRDSHAHRSLFSLTEVKTKRRVETFEDFIASNAQMDAQQQAQQQPQETVVSSQRSALSDVIQMANTGHLTAKSASPAADGYRQLSPFRPSSQFAESQAVHSVSAAALQQWQQENGAHAQAYAQQQSSRHDYPKHLIRQLNYWNGDFDKTTFDWIKSHRVADSGLTFPLATDDLYRHPDYKGPDAQSFQPPFDIYSMGVMLYEIGLWRNVAQQKQSSGPRPSLQTHRSDPHFIEKIVTSGPITDLNRYTGIRYGDAVKVCLSRDFDAYWGKQGSDGQKQRRSYLGQVQTKVVDAIAMWSSSNSVLPLVYATSGIAFSLPLSIPIFQNSTYTNNHLNGTFASLTANQPYCSLAYGRDMKEDSCRNAWDKIDRVSTTVEKFVPRNRASIDNVPIPIRYLSDDGICAIDLLFNKDSIEDFSTARAISAHAEMILDHCVLQRQRGGRIASFGR</sequence>
<dbReference type="PANTHER" id="PTHR10039:SF14">
    <property type="entry name" value="NACHT DOMAIN-CONTAINING PROTEIN"/>
    <property type="match status" value="1"/>
</dbReference>
<dbReference type="Proteomes" id="UP000593566">
    <property type="component" value="Unassembled WGS sequence"/>
</dbReference>
<proteinExistence type="predicted"/>
<evidence type="ECO:0000259" key="2">
    <source>
        <dbReference type="PROSITE" id="PS50837"/>
    </source>
</evidence>
<accession>A0A8H6FE19</accession>
<dbReference type="InterPro" id="IPR027417">
    <property type="entry name" value="P-loop_NTPase"/>
</dbReference>
<protein>
    <recommendedName>
        <fullName evidence="2">NACHT domain-containing protein</fullName>
    </recommendedName>
</protein>
<comment type="caution">
    <text evidence="3">The sequence shown here is derived from an EMBL/GenBank/DDBJ whole genome shotgun (WGS) entry which is preliminary data.</text>
</comment>
<evidence type="ECO:0000313" key="4">
    <source>
        <dbReference type="Proteomes" id="UP000593566"/>
    </source>
</evidence>
<reference evidence="3 4" key="1">
    <citation type="journal article" date="2020" name="Genomics">
        <title>Complete, high-quality genomes from long-read metagenomic sequencing of two wolf lichen thalli reveals enigmatic genome architecture.</title>
        <authorList>
            <person name="McKenzie S.K."/>
            <person name="Walston R.F."/>
            <person name="Allen J.L."/>
        </authorList>
    </citation>
    <scope>NUCLEOTIDE SEQUENCE [LARGE SCALE GENOMIC DNA]</scope>
    <source>
        <strain evidence="3">WasteWater1</strain>
    </source>
</reference>
<gene>
    <name evidence="3" type="ORF">HO133_010247</name>
</gene>
<dbReference type="PANTHER" id="PTHR10039">
    <property type="entry name" value="AMELOGENIN"/>
    <property type="match status" value="1"/>
</dbReference>
<dbReference type="Pfam" id="PF24809">
    <property type="entry name" value="DUF7708"/>
    <property type="match status" value="1"/>
</dbReference>